<feature type="signal peptide" evidence="1">
    <location>
        <begin position="1"/>
        <end position="21"/>
    </location>
</feature>
<feature type="chain" id="PRO_5040786482" evidence="1">
    <location>
        <begin position="22"/>
        <end position="111"/>
    </location>
</feature>
<reference evidence="2" key="1">
    <citation type="submission" date="2020-01" db="EMBL/GenBank/DDBJ databases">
        <authorList>
            <person name="Rat A."/>
        </authorList>
    </citation>
    <scope>NUCLEOTIDE SEQUENCE</scope>
    <source>
        <strain evidence="2">LMG 31228</strain>
    </source>
</reference>
<dbReference type="EMBL" id="JAAEDL010000001">
    <property type="protein sequence ID" value="MBR0679020.1"/>
    <property type="molecule type" value="Genomic_DNA"/>
</dbReference>
<comment type="caution">
    <text evidence="2">The sequence shown here is derived from an EMBL/GenBank/DDBJ whole genome shotgun (WGS) entry which is preliminary data.</text>
</comment>
<evidence type="ECO:0000313" key="3">
    <source>
        <dbReference type="Proteomes" id="UP001138709"/>
    </source>
</evidence>
<evidence type="ECO:0000313" key="2">
    <source>
        <dbReference type="EMBL" id="MBR0679020.1"/>
    </source>
</evidence>
<dbReference type="RefSeq" id="WP_211844373.1">
    <property type="nucleotide sequence ID" value="NZ_JAAEDL010000001.1"/>
</dbReference>
<dbReference type="AlphaFoldDB" id="A0A9X9X5N4"/>
<dbReference type="Proteomes" id="UP001138709">
    <property type="component" value="Unassembled WGS sequence"/>
</dbReference>
<accession>A0A9X9X5N4</accession>
<organism evidence="2 3">
    <name type="scientific">Neoroseomonas eburnea</name>
    <dbReference type="NCBI Taxonomy" id="1346889"/>
    <lineage>
        <taxon>Bacteria</taxon>
        <taxon>Pseudomonadati</taxon>
        <taxon>Pseudomonadota</taxon>
        <taxon>Alphaproteobacteria</taxon>
        <taxon>Acetobacterales</taxon>
        <taxon>Acetobacteraceae</taxon>
        <taxon>Neoroseomonas</taxon>
    </lineage>
</organism>
<protein>
    <submittedName>
        <fullName evidence="2">Uncharacterized protein</fullName>
    </submittedName>
</protein>
<keyword evidence="1" id="KW-0732">Signal</keyword>
<evidence type="ECO:0000256" key="1">
    <source>
        <dbReference type="SAM" id="SignalP"/>
    </source>
</evidence>
<sequence length="111" mass="10883">MIKAIAAATLTVAVFAGQAIASEPARLPDRFAGLAPLGAEELAAATGRAGLDAEAANQALLQGNQVGANSVTGGNTISGSLNGNAGVTTVFQNTGNNTVFQAATSISISVR</sequence>
<name>A0A9X9X5N4_9PROT</name>
<gene>
    <name evidence="2" type="ORF">GXW74_00850</name>
</gene>
<proteinExistence type="predicted"/>
<keyword evidence="3" id="KW-1185">Reference proteome</keyword>
<reference evidence="2" key="2">
    <citation type="journal article" date="2021" name="Syst. Appl. Microbiol.">
        <title>Roseomonas hellenica sp. nov., isolated from roots of wild-growing Alkanna tinctoria.</title>
        <authorList>
            <person name="Rat A."/>
            <person name="Naranjo H.D."/>
            <person name="Lebbe L."/>
            <person name="Cnockaert M."/>
            <person name="Krigas N."/>
            <person name="Grigoriadou K."/>
            <person name="Maloupa E."/>
            <person name="Willems A."/>
        </authorList>
    </citation>
    <scope>NUCLEOTIDE SEQUENCE</scope>
    <source>
        <strain evidence="2">LMG 31228</strain>
    </source>
</reference>